<name>A0A2P2MJP4_RHIMU</name>
<protein>
    <submittedName>
        <fullName evidence="2">Uncharacterized protein</fullName>
    </submittedName>
</protein>
<evidence type="ECO:0000256" key="1">
    <source>
        <dbReference type="SAM" id="Phobius"/>
    </source>
</evidence>
<feature type="transmembrane region" description="Helical" evidence="1">
    <location>
        <begin position="6"/>
        <end position="27"/>
    </location>
</feature>
<accession>A0A2P2MJP4</accession>
<keyword evidence="1" id="KW-1133">Transmembrane helix</keyword>
<dbReference type="EMBL" id="GGEC01049960">
    <property type="protein sequence ID" value="MBX30444.1"/>
    <property type="molecule type" value="Transcribed_RNA"/>
</dbReference>
<keyword evidence="1" id="KW-0472">Membrane</keyword>
<reference evidence="2" key="1">
    <citation type="submission" date="2018-02" db="EMBL/GenBank/DDBJ databases">
        <title>Rhizophora mucronata_Transcriptome.</title>
        <authorList>
            <person name="Meera S.P."/>
            <person name="Sreeshan A."/>
            <person name="Augustine A."/>
        </authorList>
    </citation>
    <scope>NUCLEOTIDE SEQUENCE</scope>
    <source>
        <tissue evidence="2">Leaf</tissue>
    </source>
</reference>
<sequence length="43" mass="4989">MYCKLIAFHLCLKFIFAAFVVFCAYSLDTPLYFDVKHGQPITL</sequence>
<proteinExistence type="predicted"/>
<dbReference type="AlphaFoldDB" id="A0A2P2MJP4"/>
<organism evidence="2">
    <name type="scientific">Rhizophora mucronata</name>
    <name type="common">Asiatic mangrove</name>
    <dbReference type="NCBI Taxonomy" id="61149"/>
    <lineage>
        <taxon>Eukaryota</taxon>
        <taxon>Viridiplantae</taxon>
        <taxon>Streptophyta</taxon>
        <taxon>Embryophyta</taxon>
        <taxon>Tracheophyta</taxon>
        <taxon>Spermatophyta</taxon>
        <taxon>Magnoliopsida</taxon>
        <taxon>eudicotyledons</taxon>
        <taxon>Gunneridae</taxon>
        <taxon>Pentapetalae</taxon>
        <taxon>rosids</taxon>
        <taxon>fabids</taxon>
        <taxon>Malpighiales</taxon>
        <taxon>Rhizophoraceae</taxon>
        <taxon>Rhizophora</taxon>
    </lineage>
</organism>
<evidence type="ECO:0000313" key="2">
    <source>
        <dbReference type="EMBL" id="MBX30444.1"/>
    </source>
</evidence>
<keyword evidence="1" id="KW-0812">Transmembrane</keyword>